<feature type="compositionally biased region" description="Basic and acidic residues" evidence="1">
    <location>
        <begin position="42"/>
        <end position="54"/>
    </location>
</feature>
<dbReference type="STRING" id="103827.A0A0N5CJW7"/>
<feature type="region of interest" description="Disordered" evidence="1">
    <location>
        <begin position="33"/>
        <end position="97"/>
    </location>
</feature>
<evidence type="ECO:0000256" key="2">
    <source>
        <dbReference type="SAM" id="Phobius"/>
    </source>
</evidence>
<proteinExistence type="predicted"/>
<dbReference type="EMBL" id="UYYF01000022">
    <property type="protein sequence ID" value="VDM95270.1"/>
    <property type="molecule type" value="Genomic_DNA"/>
</dbReference>
<keyword evidence="2" id="KW-0472">Membrane</keyword>
<feature type="transmembrane region" description="Helical" evidence="2">
    <location>
        <begin position="117"/>
        <end position="134"/>
    </location>
</feature>
<name>A0A0N5CJW7_THECL</name>
<keyword evidence="4" id="KW-1185">Reference proteome</keyword>
<evidence type="ECO:0000313" key="5">
    <source>
        <dbReference type="WBParaSite" id="TCLT_0000033801-mRNA-1"/>
    </source>
</evidence>
<keyword evidence="2" id="KW-0812">Transmembrane</keyword>
<evidence type="ECO:0000313" key="4">
    <source>
        <dbReference type="Proteomes" id="UP000276776"/>
    </source>
</evidence>
<dbReference type="Proteomes" id="UP000276776">
    <property type="component" value="Unassembled WGS sequence"/>
</dbReference>
<organism evidence="5">
    <name type="scientific">Thelazia callipaeda</name>
    <name type="common">Oriental eyeworm</name>
    <name type="synonym">Parasitic nematode</name>
    <dbReference type="NCBI Taxonomy" id="103827"/>
    <lineage>
        <taxon>Eukaryota</taxon>
        <taxon>Metazoa</taxon>
        <taxon>Ecdysozoa</taxon>
        <taxon>Nematoda</taxon>
        <taxon>Chromadorea</taxon>
        <taxon>Rhabditida</taxon>
        <taxon>Spirurina</taxon>
        <taxon>Spiruromorpha</taxon>
        <taxon>Thelazioidea</taxon>
        <taxon>Thelaziidae</taxon>
        <taxon>Thelazia</taxon>
    </lineage>
</organism>
<evidence type="ECO:0000256" key="1">
    <source>
        <dbReference type="SAM" id="MobiDB-lite"/>
    </source>
</evidence>
<reference evidence="3 4" key="2">
    <citation type="submission" date="2018-11" db="EMBL/GenBank/DDBJ databases">
        <authorList>
            <consortium name="Pathogen Informatics"/>
        </authorList>
    </citation>
    <scope>NUCLEOTIDE SEQUENCE [LARGE SCALE GENOMIC DNA]</scope>
</reference>
<keyword evidence="2" id="KW-1133">Transmembrane helix</keyword>
<protein>
    <submittedName>
        <fullName evidence="5">Cation_ATPase_N domain-containing protein</fullName>
    </submittedName>
</protein>
<dbReference type="WBParaSite" id="TCLT_0000033801-mRNA-1">
    <property type="protein sequence ID" value="TCLT_0000033801-mRNA-1"/>
    <property type="gene ID" value="TCLT_0000033801"/>
</dbReference>
<gene>
    <name evidence="3" type="ORF">TCLT_LOCUS339</name>
</gene>
<reference evidence="5" key="1">
    <citation type="submission" date="2017-02" db="UniProtKB">
        <authorList>
            <consortium name="WormBaseParasite"/>
        </authorList>
    </citation>
    <scope>IDENTIFICATION</scope>
</reference>
<accession>A0A0N5CJW7</accession>
<dbReference type="OrthoDB" id="5877264at2759"/>
<evidence type="ECO:0000313" key="3">
    <source>
        <dbReference type="EMBL" id="VDM95270.1"/>
    </source>
</evidence>
<dbReference type="AlphaFoldDB" id="A0A0N5CJW7"/>
<sequence length="137" mass="15487">MAQTEILLCNHADLPMLFKLRSDALSNITALPAGSGCIPPRAEQRSELHSTDRNEETEELPLTKFTFEQQKEAPSPSNRSKLDEQYSKTSSTSESKAQEIATEKLDIFVNWIQQHPLEAMMLLLFFIALFFAILDEA</sequence>